<keyword evidence="3" id="KW-0479">Metal-binding</keyword>
<dbReference type="Pfam" id="PF00194">
    <property type="entry name" value="Carb_anhydrase"/>
    <property type="match status" value="1"/>
</dbReference>
<dbReference type="SUPFAM" id="SSF51069">
    <property type="entry name" value="Carbonic anhydrase"/>
    <property type="match status" value="1"/>
</dbReference>
<evidence type="ECO:0000256" key="6">
    <source>
        <dbReference type="ARBA" id="ARBA00048348"/>
    </source>
</evidence>
<dbReference type="Gene3D" id="3.10.200.10">
    <property type="entry name" value="Alpha carbonic anhydrase"/>
    <property type="match status" value="1"/>
</dbReference>
<dbReference type="AlphaFoldDB" id="A0A813FT99"/>
<feature type="domain" description="Alpha-carbonic anhydrase" evidence="8">
    <location>
        <begin position="24"/>
        <end position="145"/>
    </location>
</feature>
<comment type="catalytic activity">
    <reaction evidence="6">
        <text>hydrogencarbonate + H(+) = CO2 + H2O</text>
        <dbReference type="Rhea" id="RHEA:10748"/>
        <dbReference type="ChEBI" id="CHEBI:15377"/>
        <dbReference type="ChEBI" id="CHEBI:15378"/>
        <dbReference type="ChEBI" id="CHEBI:16526"/>
        <dbReference type="ChEBI" id="CHEBI:17544"/>
        <dbReference type="EC" id="4.2.1.1"/>
    </reaction>
</comment>
<name>A0A813FT99_POLGL</name>
<evidence type="ECO:0000256" key="1">
    <source>
        <dbReference type="ARBA" id="ARBA00010718"/>
    </source>
</evidence>
<evidence type="ECO:0000256" key="3">
    <source>
        <dbReference type="ARBA" id="ARBA00022723"/>
    </source>
</evidence>
<dbReference type="InterPro" id="IPR001148">
    <property type="entry name" value="CA_dom"/>
</dbReference>
<evidence type="ECO:0000313" key="9">
    <source>
        <dbReference type="EMBL" id="CAE8615719.1"/>
    </source>
</evidence>
<keyword evidence="4" id="KW-0862">Zinc</keyword>
<comment type="caution">
    <text evidence="9">The sequence shown here is derived from an EMBL/GenBank/DDBJ whole genome shotgun (WGS) entry which is preliminary data.</text>
</comment>
<dbReference type="PANTHER" id="PTHR18952">
    <property type="entry name" value="CARBONIC ANHYDRASE"/>
    <property type="match status" value="1"/>
</dbReference>
<dbReference type="PROSITE" id="PS51144">
    <property type="entry name" value="ALPHA_CA_2"/>
    <property type="match status" value="1"/>
</dbReference>
<proteinExistence type="inferred from homology"/>
<dbReference type="Proteomes" id="UP000654075">
    <property type="component" value="Unassembled WGS sequence"/>
</dbReference>
<evidence type="ECO:0000313" key="10">
    <source>
        <dbReference type="Proteomes" id="UP000654075"/>
    </source>
</evidence>
<dbReference type="GO" id="GO:0008270">
    <property type="term" value="F:zinc ion binding"/>
    <property type="evidence" value="ECO:0007669"/>
    <property type="project" value="InterPro"/>
</dbReference>
<dbReference type="SMART" id="SM01057">
    <property type="entry name" value="Carb_anhydrase"/>
    <property type="match status" value="1"/>
</dbReference>
<keyword evidence="5" id="KW-0456">Lyase</keyword>
<keyword evidence="7" id="KW-0732">Signal</keyword>
<sequence length="145" mass="15823">MTDPAVRLLRLVGLALLQVAAAANDWEYLIPASWSELYPACGGRQQSPVNIETAQAFKYGPGLRLDSLATYVEATESQVKNTGRRLQVDGAFGFLTLQGEDYLVRHMELHFPSEHAIDGRLFPALQASCRSCIRGPGAAPSSTCW</sequence>
<evidence type="ECO:0000259" key="8">
    <source>
        <dbReference type="PROSITE" id="PS51144"/>
    </source>
</evidence>
<comment type="similarity">
    <text evidence="1">Belongs to the alpha-carbonic anhydrase family.</text>
</comment>
<accession>A0A813FT99</accession>
<feature type="chain" id="PRO_5032831822" description="carbonic anhydrase" evidence="7">
    <location>
        <begin position="23"/>
        <end position="145"/>
    </location>
</feature>
<dbReference type="InterPro" id="IPR036398">
    <property type="entry name" value="CA_dom_sf"/>
</dbReference>
<evidence type="ECO:0000256" key="4">
    <source>
        <dbReference type="ARBA" id="ARBA00022833"/>
    </source>
</evidence>
<keyword evidence="10" id="KW-1185">Reference proteome</keyword>
<evidence type="ECO:0000256" key="7">
    <source>
        <dbReference type="SAM" id="SignalP"/>
    </source>
</evidence>
<dbReference type="InterPro" id="IPR023561">
    <property type="entry name" value="Carbonic_anhydrase_a-class"/>
</dbReference>
<gene>
    <name evidence="9" type="ORF">PGLA1383_LOCUS33430</name>
</gene>
<protein>
    <recommendedName>
        <fullName evidence="2">carbonic anhydrase</fullName>
        <ecNumber evidence="2">4.2.1.1</ecNumber>
    </recommendedName>
</protein>
<dbReference type="OrthoDB" id="8808664at2759"/>
<reference evidence="9" key="1">
    <citation type="submission" date="2021-02" db="EMBL/GenBank/DDBJ databases">
        <authorList>
            <person name="Dougan E. K."/>
            <person name="Rhodes N."/>
            <person name="Thang M."/>
            <person name="Chan C."/>
        </authorList>
    </citation>
    <scope>NUCLEOTIDE SEQUENCE</scope>
</reference>
<evidence type="ECO:0000256" key="5">
    <source>
        <dbReference type="ARBA" id="ARBA00023239"/>
    </source>
</evidence>
<dbReference type="GO" id="GO:0004089">
    <property type="term" value="F:carbonate dehydratase activity"/>
    <property type="evidence" value="ECO:0007669"/>
    <property type="project" value="UniProtKB-EC"/>
</dbReference>
<dbReference type="EMBL" id="CAJNNV010025696">
    <property type="protein sequence ID" value="CAE8615719.1"/>
    <property type="molecule type" value="Genomic_DNA"/>
</dbReference>
<dbReference type="EC" id="4.2.1.1" evidence="2"/>
<dbReference type="PANTHER" id="PTHR18952:SF265">
    <property type="entry name" value="CARBONIC ANHYDRASE"/>
    <property type="match status" value="1"/>
</dbReference>
<feature type="signal peptide" evidence="7">
    <location>
        <begin position="1"/>
        <end position="22"/>
    </location>
</feature>
<organism evidence="9 10">
    <name type="scientific">Polarella glacialis</name>
    <name type="common">Dinoflagellate</name>
    <dbReference type="NCBI Taxonomy" id="89957"/>
    <lineage>
        <taxon>Eukaryota</taxon>
        <taxon>Sar</taxon>
        <taxon>Alveolata</taxon>
        <taxon>Dinophyceae</taxon>
        <taxon>Suessiales</taxon>
        <taxon>Suessiaceae</taxon>
        <taxon>Polarella</taxon>
    </lineage>
</organism>
<evidence type="ECO:0000256" key="2">
    <source>
        <dbReference type="ARBA" id="ARBA00012925"/>
    </source>
</evidence>